<evidence type="ECO:0000313" key="3">
    <source>
        <dbReference type="Proteomes" id="UP000263993"/>
    </source>
</evidence>
<evidence type="ECO:0000313" key="2">
    <source>
        <dbReference type="EMBL" id="RDV04038.1"/>
    </source>
</evidence>
<name>A0A371B8X6_9BRAD</name>
<evidence type="ECO:0000259" key="1">
    <source>
        <dbReference type="Pfam" id="PF09917"/>
    </source>
</evidence>
<accession>A0A371B8X6</accession>
<dbReference type="EMBL" id="QRGO01000001">
    <property type="protein sequence ID" value="RDV04038.1"/>
    <property type="molecule type" value="Genomic_DNA"/>
</dbReference>
<keyword evidence="3" id="KW-1185">Reference proteome</keyword>
<dbReference type="OrthoDB" id="9811671at2"/>
<feature type="domain" description="DUF2147" evidence="1">
    <location>
        <begin position="28"/>
        <end position="123"/>
    </location>
</feature>
<dbReference type="PANTHER" id="PTHR36919:SF2">
    <property type="entry name" value="BLL6627 PROTEIN"/>
    <property type="match status" value="1"/>
</dbReference>
<dbReference type="Gene3D" id="2.40.128.520">
    <property type="match status" value="1"/>
</dbReference>
<comment type="caution">
    <text evidence="2">The sequence shown here is derived from an EMBL/GenBank/DDBJ whole genome shotgun (WGS) entry which is preliminary data.</text>
</comment>
<dbReference type="RefSeq" id="WP_115516064.1">
    <property type="nucleotide sequence ID" value="NZ_QRGO01000001.1"/>
</dbReference>
<proteinExistence type="predicted"/>
<protein>
    <submittedName>
        <fullName evidence="2">DUF2147 domain-containing protein</fullName>
    </submittedName>
</protein>
<gene>
    <name evidence="2" type="ORF">DXH78_05230</name>
</gene>
<sequence>MLDLLASSIIAVFTGLLSVPTPAATPIGLWQHADASIEARFYPCGDKLCARVTAAKASNRSIRSGTMLVQNAALTSHNMWEGRVLDVDNGNVVAGVITLHSRDTLNLKSCTALVFCRIDTWNRVN</sequence>
<organism evidence="2 3">
    <name type="scientific">Undibacter mobilis</name>
    <dbReference type="NCBI Taxonomy" id="2292256"/>
    <lineage>
        <taxon>Bacteria</taxon>
        <taxon>Pseudomonadati</taxon>
        <taxon>Pseudomonadota</taxon>
        <taxon>Alphaproteobacteria</taxon>
        <taxon>Hyphomicrobiales</taxon>
        <taxon>Nitrobacteraceae</taxon>
        <taxon>Undibacter</taxon>
    </lineage>
</organism>
<dbReference type="Pfam" id="PF09917">
    <property type="entry name" value="DUF2147"/>
    <property type="match status" value="1"/>
</dbReference>
<dbReference type="Proteomes" id="UP000263993">
    <property type="component" value="Unassembled WGS sequence"/>
</dbReference>
<dbReference type="InterPro" id="IPR019223">
    <property type="entry name" value="DUF2147"/>
</dbReference>
<dbReference type="AlphaFoldDB" id="A0A371B8X6"/>
<reference evidence="3" key="1">
    <citation type="submission" date="2018-08" db="EMBL/GenBank/DDBJ databases">
        <authorList>
            <person name="Kim S.-J."/>
            <person name="Jung G.-Y."/>
        </authorList>
    </citation>
    <scope>NUCLEOTIDE SEQUENCE [LARGE SCALE GENOMIC DNA]</scope>
    <source>
        <strain evidence="3">GY_H</strain>
    </source>
</reference>
<dbReference type="PANTHER" id="PTHR36919">
    <property type="entry name" value="BLR1215 PROTEIN"/>
    <property type="match status" value="1"/>
</dbReference>